<feature type="transmembrane region" description="Helical" evidence="6">
    <location>
        <begin position="86"/>
        <end position="106"/>
    </location>
</feature>
<evidence type="ECO:0000259" key="7">
    <source>
        <dbReference type="PROSITE" id="PS50928"/>
    </source>
</evidence>
<organism evidence="8 9">
    <name type="scientific">Corynebacterium xerosis</name>
    <dbReference type="NCBI Taxonomy" id="1725"/>
    <lineage>
        <taxon>Bacteria</taxon>
        <taxon>Bacillati</taxon>
        <taxon>Actinomycetota</taxon>
        <taxon>Actinomycetes</taxon>
        <taxon>Mycobacteriales</taxon>
        <taxon>Corynebacteriaceae</taxon>
        <taxon>Corynebacterium</taxon>
    </lineage>
</organism>
<dbReference type="Gene3D" id="1.10.3720.10">
    <property type="entry name" value="MetI-like"/>
    <property type="match status" value="1"/>
</dbReference>
<feature type="transmembrane region" description="Helical" evidence="6">
    <location>
        <begin position="208"/>
        <end position="232"/>
    </location>
</feature>
<keyword evidence="4 6" id="KW-1133">Transmembrane helix</keyword>
<dbReference type="PANTHER" id="PTHR30177">
    <property type="entry name" value="GLYCINE BETAINE/L-PROLINE TRANSPORT SYSTEM PERMEASE PROTEIN PROW"/>
    <property type="match status" value="1"/>
</dbReference>
<dbReference type="GO" id="GO:0031460">
    <property type="term" value="P:glycine betaine transport"/>
    <property type="evidence" value="ECO:0007669"/>
    <property type="project" value="TreeGrafter"/>
</dbReference>
<evidence type="ECO:0000313" key="9">
    <source>
        <dbReference type="Proteomes" id="UP000426857"/>
    </source>
</evidence>
<dbReference type="GO" id="GO:0005886">
    <property type="term" value="C:plasma membrane"/>
    <property type="evidence" value="ECO:0007669"/>
    <property type="project" value="UniProtKB-SubCell"/>
</dbReference>
<dbReference type="PANTHER" id="PTHR30177:SF33">
    <property type="entry name" value="POSSIBLE OSMOPROTECTANT (GLYCINE BETAINE_CARNITINE_CHOLINE_L-PROLINE) TRANSPORT INTEGRAL MEMBRANE PROTEIN ABC TRANSPORTER PROZ"/>
    <property type="match status" value="1"/>
</dbReference>
<gene>
    <name evidence="8" type="ORF">FOB82_04705</name>
</gene>
<dbReference type="RefSeq" id="WP_155868374.1">
    <property type="nucleotide sequence ID" value="NZ_CP046322.1"/>
</dbReference>
<evidence type="ECO:0000256" key="2">
    <source>
        <dbReference type="ARBA" id="ARBA00022448"/>
    </source>
</evidence>
<evidence type="ECO:0000256" key="6">
    <source>
        <dbReference type="RuleBase" id="RU363032"/>
    </source>
</evidence>
<dbReference type="InterPro" id="IPR051204">
    <property type="entry name" value="ABC_transp_perm/SBD"/>
</dbReference>
<evidence type="ECO:0000313" key="8">
    <source>
        <dbReference type="EMBL" id="QGS34355.1"/>
    </source>
</evidence>
<dbReference type="InterPro" id="IPR035906">
    <property type="entry name" value="MetI-like_sf"/>
</dbReference>
<evidence type="ECO:0000256" key="4">
    <source>
        <dbReference type="ARBA" id="ARBA00022989"/>
    </source>
</evidence>
<dbReference type="SUPFAM" id="SSF161098">
    <property type="entry name" value="MetI-like"/>
    <property type="match status" value="1"/>
</dbReference>
<sequence length="247" mass="24661">MSTAASALAAESGSESASDAGVVSQAWTWLASADSWSGDGGIGARILEHLGYSLLATVIAAVIGVALGVVVGHTGRGQGAVLGASGILRAMPSLGLLTFLALIIPAGVTLPLIPSTIVLVILAVPPILAATASGFRSIDRSVIDAAYAMGHSTKQVIGRVEFPLAMPVLIGGLRSAWLQVLATATIAAYLGLGGLGRFLLDSLAVRDYGVMLGAAVLVAGLALVTDLVFTIAEKVLAPAGARTGGAR</sequence>
<dbReference type="Proteomes" id="UP000426857">
    <property type="component" value="Chromosome"/>
</dbReference>
<keyword evidence="5 6" id="KW-0472">Membrane</keyword>
<comment type="subcellular location">
    <subcellularLocation>
        <location evidence="6">Cell membrane</location>
        <topology evidence="6">Multi-pass membrane protein</topology>
    </subcellularLocation>
    <subcellularLocation>
        <location evidence="1">Membrane</location>
        <topology evidence="1">Multi-pass membrane protein</topology>
    </subcellularLocation>
</comment>
<dbReference type="GO" id="GO:0055085">
    <property type="term" value="P:transmembrane transport"/>
    <property type="evidence" value="ECO:0007669"/>
    <property type="project" value="InterPro"/>
</dbReference>
<accession>A0A6B8TYK3</accession>
<proteinExistence type="inferred from homology"/>
<dbReference type="PROSITE" id="PS50928">
    <property type="entry name" value="ABC_TM1"/>
    <property type="match status" value="1"/>
</dbReference>
<evidence type="ECO:0000256" key="5">
    <source>
        <dbReference type="ARBA" id="ARBA00023136"/>
    </source>
</evidence>
<feature type="transmembrane region" description="Helical" evidence="6">
    <location>
        <begin position="176"/>
        <end position="196"/>
    </location>
</feature>
<dbReference type="CDD" id="cd06261">
    <property type="entry name" value="TM_PBP2"/>
    <property type="match status" value="1"/>
</dbReference>
<dbReference type="InterPro" id="IPR000515">
    <property type="entry name" value="MetI-like"/>
</dbReference>
<name>A0A6B8TYK3_9CORY</name>
<evidence type="ECO:0000256" key="1">
    <source>
        <dbReference type="ARBA" id="ARBA00004141"/>
    </source>
</evidence>
<feature type="transmembrane region" description="Helical" evidence="6">
    <location>
        <begin position="112"/>
        <end position="132"/>
    </location>
</feature>
<reference evidence="8 9" key="1">
    <citation type="submission" date="2019-11" db="EMBL/GenBank/DDBJ databases">
        <title>FDA dAtabase for Regulatory Grade micrObial Sequences (FDA-ARGOS): Supporting development and validation of Infectious Disease Dx tests.</title>
        <authorList>
            <person name="Kerrigan L."/>
            <person name="Long C."/>
            <person name="Tallon L."/>
            <person name="Sadzewicz L."/>
            <person name="Vavikolanu K."/>
            <person name="Mehta A."/>
            <person name="Aluvathingal J."/>
            <person name="Nadendla S."/>
            <person name="Yan Y."/>
            <person name="Sichtig H."/>
        </authorList>
    </citation>
    <scope>NUCLEOTIDE SEQUENCE [LARGE SCALE GENOMIC DNA]</scope>
    <source>
        <strain evidence="8 9">FDAARGOS_674</strain>
    </source>
</reference>
<dbReference type="Pfam" id="PF00528">
    <property type="entry name" value="BPD_transp_1"/>
    <property type="match status" value="1"/>
</dbReference>
<feature type="transmembrane region" description="Helical" evidence="6">
    <location>
        <begin position="52"/>
        <end position="74"/>
    </location>
</feature>
<dbReference type="KEGG" id="cxe:FOB82_04705"/>
<evidence type="ECO:0000256" key="3">
    <source>
        <dbReference type="ARBA" id="ARBA00022692"/>
    </source>
</evidence>
<keyword evidence="3 6" id="KW-0812">Transmembrane</keyword>
<dbReference type="EMBL" id="CP046322">
    <property type="protein sequence ID" value="QGS34355.1"/>
    <property type="molecule type" value="Genomic_DNA"/>
</dbReference>
<protein>
    <submittedName>
        <fullName evidence="8">ABC transporter permease subunit</fullName>
    </submittedName>
</protein>
<keyword evidence="2 6" id="KW-0813">Transport</keyword>
<dbReference type="AlphaFoldDB" id="A0A6B8TYK3"/>
<feature type="domain" description="ABC transmembrane type-1" evidence="7">
    <location>
        <begin position="46"/>
        <end position="229"/>
    </location>
</feature>
<comment type="similarity">
    <text evidence="6">Belongs to the binding-protein-dependent transport system permease family.</text>
</comment>